<dbReference type="EMBL" id="BOOI01000061">
    <property type="protein sequence ID" value="GIH87551.1"/>
    <property type="molecule type" value="Genomic_DNA"/>
</dbReference>
<feature type="domain" description="Lsr2 dimerization" evidence="2">
    <location>
        <begin position="1"/>
        <end position="57"/>
    </location>
</feature>
<keyword evidence="1" id="KW-0238">DNA-binding</keyword>
<comment type="caution">
    <text evidence="4">The sequence shown here is derived from an EMBL/GenBank/DDBJ whole genome shotgun (WGS) entry which is preliminary data.</text>
</comment>
<evidence type="ECO:0000313" key="4">
    <source>
        <dbReference type="EMBL" id="GIH87551.1"/>
    </source>
</evidence>
<evidence type="ECO:0000259" key="2">
    <source>
        <dbReference type="Pfam" id="PF11774"/>
    </source>
</evidence>
<dbReference type="OrthoDB" id="4113332at2"/>
<gene>
    <name evidence="4" type="ORF">Pro02_59590</name>
</gene>
<dbReference type="RefSeq" id="WP_068923880.1">
    <property type="nucleotide sequence ID" value="NZ_BMQP01000041.1"/>
</dbReference>
<protein>
    <submittedName>
        <fullName evidence="4">Protein lsr2</fullName>
    </submittedName>
</protein>
<name>A0A8J3S339_PLARO</name>
<keyword evidence="5" id="KW-1185">Reference proteome</keyword>
<organism evidence="4 5">
    <name type="scientific">Planobispora rosea</name>
    <dbReference type="NCBI Taxonomy" id="35762"/>
    <lineage>
        <taxon>Bacteria</taxon>
        <taxon>Bacillati</taxon>
        <taxon>Actinomycetota</taxon>
        <taxon>Actinomycetes</taxon>
        <taxon>Streptosporangiales</taxon>
        <taxon>Streptosporangiaceae</taxon>
        <taxon>Planobispora</taxon>
    </lineage>
</organism>
<dbReference type="Gene3D" id="4.10.320.10">
    <property type="entry name" value="E3-binding domain"/>
    <property type="match status" value="1"/>
</dbReference>
<dbReference type="Pfam" id="PF11774">
    <property type="entry name" value="Lsr2"/>
    <property type="match status" value="1"/>
</dbReference>
<dbReference type="AlphaFoldDB" id="A0A8J3S339"/>
<dbReference type="InterPro" id="IPR024412">
    <property type="entry name" value="Lsr2_dim_dom"/>
</dbReference>
<dbReference type="Proteomes" id="UP000655044">
    <property type="component" value="Unassembled WGS sequence"/>
</dbReference>
<dbReference type="GO" id="GO:0003677">
    <property type="term" value="F:DNA binding"/>
    <property type="evidence" value="ECO:0007669"/>
    <property type="project" value="UniProtKB-KW"/>
</dbReference>
<evidence type="ECO:0000313" key="5">
    <source>
        <dbReference type="Proteomes" id="UP000655044"/>
    </source>
</evidence>
<evidence type="ECO:0000259" key="3">
    <source>
        <dbReference type="Pfam" id="PF23359"/>
    </source>
</evidence>
<feature type="domain" description="Lsr2 DNA-binding" evidence="3">
    <location>
        <begin position="77"/>
        <end position="112"/>
    </location>
</feature>
<reference evidence="4" key="1">
    <citation type="submission" date="2021-01" db="EMBL/GenBank/DDBJ databases">
        <title>Whole genome shotgun sequence of Planobispora rosea NBRC 15558.</title>
        <authorList>
            <person name="Komaki H."/>
            <person name="Tamura T."/>
        </authorList>
    </citation>
    <scope>NUCLEOTIDE SEQUENCE</scope>
    <source>
        <strain evidence="4">NBRC 15558</strain>
    </source>
</reference>
<dbReference type="InterPro" id="IPR055370">
    <property type="entry name" value="Lsr2_DNA-bd"/>
</dbReference>
<sequence length="113" mass="12435">MAKKVVETFIDDLDGGKASGTISFAIEGAAYEIDLSDENADKLRKALAPFINAARPVRRERTERGRRGGGIASRAVEREKSARIREWAKSRGMTVSERGRIASSIVEQYEAAH</sequence>
<accession>A0A8J3S339</accession>
<dbReference type="Pfam" id="PF23359">
    <property type="entry name" value="Lsr2_DNA-bd"/>
    <property type="match status" value="1"/>
</dbReference>
<dbReference type="InterPro" id="IPR036625">
    <property type="entry name" value="E3-bd_dom_sf"/>
</dbReference>
<evidence type="ECO:0000256" key="1">
    <source>
        <dbReference type="ARBA" id="ARBA00023125"/>
    </source>
</evidence>
<proteinExistence type="predicted"/>
<dbReference type="InterPro" id="IPR042261">
    <property type="entry name" value="Lsr2-like_dimerization"/>
</dbReference>
<dbReference type="Gene3D" id="3.30.60.230">
    <property type="entry name" value="Lsr2, dimerization domain"/>
    <property type="match status" value="1"/>
</dbReference>
<dbReference type="GO" id="GO:0016746">
    <property type="term" value="F:acyltransferase activity"/>
    <property type="evidence" value="ECO:0007669"/>
    <property type="project" value="InterPro"/>
</dbReference>